<reference evidence="1 2" key="1">
    <citation type="journal article" date="2016" name="DNA Res.">
        <title>Genome sequence of Aspergillus luchuensis NBRC 4314.</title>
        <authorList>
            <person name="Yamada O."/>
            <person name="Machida M."/>
            <person name="Hosoyama A."/>
            <person name="Goto M."/>
            <person name="Takahashi T."/>
            <person name="Futagami T."/>
            <person name="Yamagata Y."/>
            <person name="Takeuchi M."/>
            <person name="Kobayashi T."/>
            <person name="Koike H."/>
            <person name="Abe K."/>
            <person name="Asai K."/>
            <person name="Arita M."/>
            <person name="Fujita N."/>
            <person name="Fukuda K."/>
            <person name="Higa K."/>
            <person name="Horikawa H."/>
            <person name="Ishikawa T."/>
            <person name="Jinno K."/>
            <person name="Kato Y."/>
            <person name="Kirimura K."/>
            <person name="Mizutani O."/>
            <person name="Nakasone K."/>
            <person name="Sano M."/>
            <person name="Shiraishi Y."/>
            <person name="Tsukahara M."/>
            <person name="Gomi K."/>
        </authorList>
    </citation>
    <scope>NUCLEOTIDE SEQUENCE [LARGE SCALE GENOMIC DNA]</scope>
    <source>
        <strain evidence="1 2">RIB 2604</strain>
    </source>
</reference>
<keyword evidence="1" id="KW-0328">Glycosyltransferase</keyword>
<organism evidence="1 2">
    <name type="scientific">Aspergillus kawachii</name>
    <name type="common">White koji mold</name>
    <name type="synonym">Aspergillus awamori var. kawachi</name>
    <dbReference type="NCBI Taxonomy" id="1069201"/>
    <lineage>
        <taxon>Eukaryota</taxon>
        <taxon>Fungi</taxon>
        <taxon>Dikarya</taxon>
        <taxon>Ascomycota</taxon>
        <taxon>Pezizomycotina</taxon>
        <taxon>Eurotiomycetes</taxon>
        <taxon>Eurotiomycetidae</taxon>
        <taxon>Eurotiales</taxon>
        <taxon>Aspergillaceae</taxon>
        <taxon>Aspergillus</taxon>
        <taxon>Aspergillus subgen. Circumdati</taxon>
    </lineage>
</organism>
<proteinExistence type="predicted"/>
<evidence type="ECO:0000313" key="1">
    <source>
        <dbReference type="EMBL" id="GAT28718.1"/>
    </source>
</evidence>
<dbReference type="AlphaFoldDB" id="A0A146FTC0"/>
<protein>
    <submittedName>
        <fullName evidence="1">Alpha-1,2-mannosyltransferase</fullName>
    </submittedName>
</protein>
<sequence>MEIDEAEVWELPPPARPNRTSPFGVSTVKLGVHLPLTCLQSFTGIWNVIGTEISCNGITTEFAPRLSCARDQGCIGNATSTEELHSQELNQVPDVRIDYHSSFMSHMKMRMVLRMVFSDWLEAAARKHPDGLPAGQRRTA</sequence>
<dbReference type="Proteomes" id="UP000075230">
    <property type="component" value="Unassembled WGS sequence"/>
</dbReference>
<accession>A0A146FTC0</accession>
<gene>
    <name evidence="1" type="ORF">RIB2604_02603630</name>
</gene>
<dbReference type="EMBL" id="BCWF01000025">
    <property type="protein sequence ID" value="GAT28718.1"/>
    <property type="molecule type" value="Genomic_DNA"/>
</dbReference>
<dbReference type="GO" id="GO:0016757">
    <property type="term" value="F:glycosyltransferase activity"/>
    <property type="evidence" value="ECO:0007669"/>
    <property type="project" value="UniProtKB-KW"/>
</dbReference>
<reference evidence="2" key="2">
    <citation type="submission" date="2016-02" db="EMBL/GenBank/DDBJ databases">
        <title>Genome sequencing of Aspergillus luchuensis NBRC 4314.</title>
        <authorList>
            <person name="Yamada O."/>
        </authorList>
    </citation>
    <scope>NUCLEOTIDE SEQUENCE [LARGE SCALE GENOMIC DNA]</scope>
    <source>
        <strain evidence="2">RIB 2604</strain>
    </source>
</reference>
<keyword evidence="1" id="KW-0808">Transferase</keyword>
<comment type="caution">
    <text evidence="1">The sequence shown here is derived from an EMBL/GenBank/DDBJ whole genome shotgun (WGS) entry which is preliminary data.</text>
</comment>
<name>A0A146FTC0_ASPKA</name>
<evidence type="ECO:0000313" key="2">
    <source>
        <dbReference type="Proteomes" id="UP000075230"/>
    </source>
</evidence>